<keyword evidence="1" id="KW-0808">Transferase</keyword>
<dbReference type="Proteomes" id="UP000095552">
    <property type="component" value="Unassembled WGS sequence"/>
</dbReference>
<dbReference type="PANTHER" id="PTHR46111">
    <property type="entry name" value="RIBOSOMAL RNA SMALL SUBUNIT METHYLTRANSFERASE I"/>
    <property type="match status" value="1"/>
</dbReference>
<dbReference type="STRING" id="1563681.BFP71_03990"/>
<dbReference type="InterPro" id="IPR008189">
    <property type="entry name" value="rRNA_ssu_MeTfrase_I"/>
</dbReference>
<protein>
    <submittedName>
        <fullName evidence="1">SAM-dependent methyltransferase</fullName>
    </submittedName>
</protein>
<dbReference type="Gene3D" id="3.30.950.10">
    <property type="entry name" value="Methyltransferase, Cobalt-precorrin-4 Transmethylase, Domain 2"/>
    <property type="match status" value="1"/>
</dbReference>
<evidence type="ECO:0000313" key="1">
    <source>
        <dbReference type="EMBL" id="OEK06829.1"/>
    </source>
</evidence>
<name>A0A1E5T626_9BACT</name>
<comment type="caution">
    <text evidence="1">The sequence shown here is derived from an EMBL/GenBank/DDBJ whole genome shotgun (WGS) entry which is preliminary data.</text>
</comment>
<dbReference type="Gene3D" id="3.40.1010.10">
    <property type="entry name" value="Cobalt-precorrin-4 Transmethylase, Domain 1"/>
    <property type="match status" value="1"/>
</dbReference>
<dbReference type="InterPro" id="IPR014777">
    <property type="entry name" value="4pyrrole_Mease_sub1"/>
</dbReference>
<dbReference type="AlphaFoldDB" id="A0A1E5T626"/>
<keyword evidence="1" id="KW-0489">Methyltransferase</keyword>
<evidence type="ECO:0000313" key="2">
    <source>
        <dbReference type="Proteomes" id="UP000095552"/>
    </source>
</evidence>
<keyword evidence="2" id="KW-1185">Reference proteome</keyword>
<dbReference type="PIRSF" id="PIRSF005917">
    <property type="entry name" value="MTase_YraL"/>
    <property type="match status" value="1"/>
</dbReference>
<dbReference type="PANTHER" id="PTHR46111:SF2">
    <property type="entry name" value="SAM-DEPENDENT METHYLTRANSFERASE"/>
    <property type="match status" value="1"/>
</dbReference>
<dbReference type="RefSeq" id="WP_069834141.1">
    <property type="nucleotide sequence ID" value="NZ_MDGQ01000003.1"/>
</dbReference>
<dbReference type="GO" id="GO:0008168">
    <property type="term" value="F:methyltransferase activity"/>
    <property type="evidence" value="ECO:0007669"/>
    <property type="project" value="UniProtKB-KW"/>
</dbReference>
<dbReference type="SUPFAM" id="SSF53790">
    <property type="entry name" value="Tetrapyrrole methylase"/>
    <property type="match status" value="1"/>
</dbReference>
<dbReference type="OrthoDB" id="7061662at2"/>
<sequence>MNDSFGKIYLIPSVISDNTQDSVIPPHVKTAIKACNSFLVENVRTARRFISSLKLGLTIESLEFEILDKKTTFEDCVDLIQPILSGKTVGVLSESGCPGIADPGAKLVHIAHQFGIRSIPIVGPSSILLALMASGFNGQSFAFHGYLPIDKKQRQQRIRELERESKEKNQTQIFMDTPYRNEALLADVIKTARQDTFLCVARDITGEKELILTKSISKWKPNMIALKKMPTIFLILAN</sequence>
<reference evidence="1 2" key="1">
    <citation type="submission" date="2016-08" db="EMBL/GenBank/DDBJ databases">
        <title>Draft genome of Fabibacter sp. strain SK-8.</title>
        <authorList>
            <person name="Wong S.-K."/>
            <person name="Hamasaki K."/>
            <person name="Yoshizawa S."/>
        </authorList>
    </citation>
    <scope>NUCLEOTIDE SEQUENCE [LARGE SCALE GENOMIC DNA]</scope>
    <source>
        <strain evidence="1 2">SK-8</strain>
    </source>
</reference>
<gene>
    <name evidence="1" type="ORF">BFP71_03990</name>
</gene>
<dbReference type="GO" id="GO:0032259">
    <property type="term" value="P:methylation"/>
    <property type="evidence" value="ECO:0007669"/>
    <property type="project" value="UniProtKB-KW"/>
</dbReference>
<dbReference type="InterPro" id="IPR014776">
    <property type="entry name" value="4pyrrole_Mease_sub2"/>
</dbReference>
<dbReference type="CDD" id="cd11649">
    <property type="entry name" value="RsmI_like"/>
    <property type="match status" value="1"/>
</dbReference>
<organism evidence="1 2">
    <name type="scientific">Roseivirga misakiensis</name>
    <dbReference type="NCBI Taxonomy" id="1563681"/>
    <lineage>
        <taxon>Bacteria</taxon>
        <taxon>Pseudomonadati</taxon>
        <taxon>Bacteroidota</taxon>
        <taxon>Cytophagia</taxon>
        <taxon>Cytophagales</taxon>
        <taxon>Roseivirgaceae</taxon>
        <taxon>Roseivirga</taxon>
    </lineage>
</organism>
<dbReference type="EMBL" id="MDGQ01000003">
    <property type="protein sequence ID" value="OEK06829.1"/>
    <property type="molecule type" value="Genomic_DNA"/>
</dbReference>
<proteinExistence type="predicted"/>
<accession>A0A1E5T626</accession>
<dbReference type="InterPro" id="IPR035996">
    <property type="entry name" value="4pyrrol_Methylase_sf"/>
</dbReference>